<feature type="compositionally biased region" description="Pro residues" evidence="1">
    <location>
        <begin position="173"/>
        <end position="184"/>
    </location>
</feature>
<organism evidence="2 3">
    <name type="scientific">Fusarium irregulare</name>
    <dbReference type="NCBI Taxonomy" id="2494466"/>
    <lineage>
        <taxon>Eukaryota</taxon>
        <taxon>Fungi</taxon>
        <taxon>Dikarya</taxon>
        <taxon>Ascomycota</taxon>
        <taxon>Pezizomycotina</taxon>
        <taxon>Sordariomycetes</taxon>
        <taxon>Hypocreomycetidae</taxon>
        <taxon>Hypocreales</taxon>
        <taxon>Nectriaceae</taxon>
        <taxon>Fusarium</taxon>
        <taxon>Fusarium incarnatum-equiseti species complex</taxon>
    </lineage>
</organism>
<evidence type="ECO:0000256" key="1">
    <source>
        <dbReference type="SAM" id="MobiDB-lite"/>
    </source>
</evidence>
<dbReference type="Proteomes" id="UP001152130">
    <property type="component" value="Unassembled WGS sequence"/>
</dbReference>
<feature type="compositionally biased region" description="Basic residues" evidence="1">
    <location>
        <begin position="37"/>
        <end position="59"/>
    </location>
</feature>
<proteinExistence type="predicted"/>
<comment type="caution">
    <text evidence="2">The sequence shown here is derived from an EMBL/GenBank/DDBJ whole genome shotgun (WGS) entry which is preliminary data.</text>
</comment>
<feature type="compositionally biased region" description="Pro residues" evidence="1">
    <location>
        <begin position="193"/>
        <end position="211"/>
    </location>
</feature>
<dbReference type="AlphaFoldDB" id="A0A9W8PJD1"/>
<feature type="compositionally biased region" description="Basic and acidic residues" evidence="1">
    <location>
        <begin position="14"/>
        <end position="26"/>
    </location>
</feature>
<keyword evidence="3" id="KW-1185">Reference proteome</keyword>
<reference evidence="2" key="1">
    <citation type="submission" date="2022-10" db="EMBL/GenBank/DDBJ databases">
        <title>Fusarium specimens isolated from Avocado Roots.</title>
        <authorList>
            <person name="Stajich J."/>
            <person name="Roper C."/>
            <person name="Heimlech-Rivalta G."/>
        </authorList>
    </citation>
    <scope>NUCLEOTIDE SEQUENCE</scope>
    <source>
        <strain evidence="2">CF00143</strain>
    </source>
</reference>
<protein>
    <submittedName>
        <fullName evidence="2">Uncharacterized protein</fullName>
    </submittedName>
</protein>
<accession>A0A9W8PJD1</accession>
<sequence>MASSTPQQGQDGAEQSRRPRDDRAPYQEDPSDDEKGKKKTRQRGPPRRQHKKPPRQRRAHSTDDYYYDYPAETQGTGLGLYSPGPRGYDTYSPNVGPFQQDASPWYPSPSPQTPSSYPANYPGSYPFPSDHYSYFPGPSRASPYSQPGPYRPVPNSRPPLEYDDVEFPTPDAYDPPPPPPPAYPDYPSRAPRRPQPQPLVPRQPASDPPPVMRGALPERQSKKKPSSRRRDSAPPSNDQKTLQVMGQVLDSLDNVCRQLEDRSSEVQSDPGRFWPRYPPGSVTTSQYSRDETRERQERDHLVGIIDRLLEDRERQGYRNPFLSSQRNDIAAMIGGSLAGVSETDMNRALIRHGDDKEIKSKLDTILNLLVDRGIYPQQPFQREHQEHRTGRQVPRGEPTVISITSSREPDMRRQMLQRRASVAHPPTSGRPIVQHQPAHTSNQSRVRQRVTRPPEPEDEEFDDRFDEQYDLFGGYETQTQDSPIQENLRARRLSMSRDIDGSEAASEQRGRRVLVGGEQRMRPRYYATVEDEEEEEEEDDVVPIPTRSSVARRVRVEGDKQGERSVPHVPDAPVSVVGQRRRVVPRVRFDAD</sequence>
<evidence type="ECO:0000313" key="2">
    <source>
        <dbReference type="EMBL" id="KAJ4007945.1"/>
    </source>
</evidence>
<gene>
    <name evidence="2" type="ORF">NW766_009757</name>
</gene>
<evidence type="ECO:0000313" key="3">
    <source>
        <dbReference type="Proteomes" id="UP001152130"/>
    </source>
</evidence>
<name>A0A9W8PJD1_9HYPO</name>
<feature type="region of interest" description="Disordered" evidence="1">
    <location>
        <begin position="406"/>
        <end position="463"/>
    </location>
</feature>
<feature type="compositionally biased region" description="Polar residues" evidence="1">
    <location>
        <begin position="1"/>
        <end position="10"/>
    </location>
</feature>
<feature type="region of interest" description="Disordered" evidence="1">
    <location>
        <begin position="1"/>
        <end position="243"/>
    </location>
</feature>
<dbReference type="OrthoDB" id="5095919at2759"/>
<dbReference type="EMBL" id="JAPDHF010000016">
    <property type="protein sequence ID" value="KAJ4007945.1"/>
    <property type="molecule type" value="Genomic_DNA"/>
</dbReference>
<feature type="region of interest" description="Disordered" evidence="1">
    <location>
        <begin position="260"/>
        <end position="295"/>
    </location>
</feature>